<feature type="transmembrane region" description="Helical" evidence="3">
    <location>
        <begin position="64"/>
        <end position="91"/>
    </location>
</feature>
<organism evidence="4 5">
    <name type="scientific">Lichtheimia corymbifera JMRC:FSU:9682</name>
    <dbReference type="NCBI Taxonomy" id="1263082"/>
    <lineage>
        <taxon>Eukaryota</taxon>
        <taxon>Fungi</taxon>
        <taxon>Fungi incertae sedis</taxon>
        <taxon>Mucoromycota</taxon>
        <taxon>Mucoromycotina</taxon>
        <taxon>Mucoromycetes</taxon>
        <taxon>Mucorales</taxon>
        <taxon>Lichtheimiaceae</taxon>
        <taxon>Lichtheimia</taxon>
    </lineage>
</organism>
<dbReference type="Proteomes" id="UP000027586">
    <property type="component" value="Unassembled WGS sequence"/>
</dbReference>
<dbReference type="InterPro" id="IPR044839">
    <property type="entry name" value="NDR1-like"/>
</dbReference>
<dbReference type="GO" id="GO:0098542">
    <property type="term" value="P:defense response to other organism"/>
    <property type="evidence" value="ECO:0007669"/>
    <property type="project" value="InterPro"/>
</dbReference>
<evidence type="ECO:0000313" key="5">
    <source>
        <dbReference type="Proteomes" id="UP000027586"/>
    </source>
</evidence>
<proteinExistence type="predicted"/>
<dbReference type="VEuPathDB" id="FungiDB:LCOR_02284.1"/>
<protein>
    <recommendedName>
        <fullName evidence="6">Late embryogenesis abundant protein LEA-2 subgroup domain-containing protein</fullName>
    </recommendedName>
</protein>
<dbReference type="EMBL" id="CBTN010000007">
    <property type="protein sequence ID" value="CDH50573.1"/>
    <property type="molecule type" value="Genomic_DNA"/>
</dbReference>
<name>A0A068RKA1_9FUNG</name>
<dbReference type="AlphaFoldDB" id="A0A068RKA1"/>
<keyword evidence="5" id="KW-1185">Reference proteome</keyword>
<reference evidence="4" key="1">
    <citation type="submission" date="2013-08" db="EMBL/GenBank/DDBJ databases">
        <title>Gene expansion shapes genome architecture in the human pathogen Lichtheimia corymbifera: an evolutionary genomics analysis in the ancient terrestrial Mucorales (Mucoromycotina).</title>
        <authorList>
            <person name="Schwartze V.U."/>
            <person name="Winter S."/>
            <person name="Shelest E."/>
            <person name="Marcet-Houben M."/>
            <person name="Horn F."/>
            <person name="Wehner S."/>
            <person name="Hoffmann K."/>
            <person name="Riege K."/>
            <person name="Sammeth M."/>
            <person name="Nowrousian M."/>
            <person name="Valiante V."/>
            <person name="Linde J."/>
            <person name="Jacobsen I.D."/>
            <person name="Marz M."/>
            <person name="Brakhage A.A."/>
            <person name="Gabaldon T."/>
            <person name="Bocker S."/>
            <person name="Voigt K."/>
        </authorList>
    </citation>
    <scope>NUCLEOTIDE SEQUENCE [LARGE SCALE GENOMIC DNA]</scope>
    <source>
        <strain evidence="4">FSU 9682</strain>
    </source>
</reference>
<dbReference type="PANTHER" id="PTHR31234:SF2">
    <property type="entry name" value="OS05G0199100 PROTEIN"/>
    <property type="match status" value="1"/>
</dbReference>
<accession>A0A068RKA1</accession>
<dbReference type="OrthoDB" id="20273at2759"/>
<evidence type="ECO:0008006" key="6">
    <source>
        <dbReference type="Google" id="ProtNLM"/>
    </source>
</evidence>
<dbReference type="PANTHER" id="PTHR31234">
    <property type="entry name" value="LATE EMBRYOGENESIS ABUNDANT (LEA) HYDROXYPROLINE-RICH GLYCOPROTEIN FAMILY"/>
    <property type="match status" value="1"/>
</dbReference>
<evidence type="ECO:0000256" key="2">
    <source>
        <dbReference type="ARBA" id="ARBA00023136"/>
    </source>
</evidence>
<dbReference type="STRING" id="1263082.A0A068RKA1"/>
<evidence type="ECO:0000256" key="3">
    <source>
        <dbReference type="SAM" id="Phobius"/>
    </source>
</evidence>
<evidence type="ECO:0000256" key="1">
    <source>
        <dbReference type="ARBA" id="ARBA00004370"/>
    </source>
</evidence>
<comment type="caution">
    <text evidence="4">The sequence shown here is derived from an EMBL/GenBank/DDBJ whole genome shotgun (WGS) entry which is preliminary data.</text>
</comment>
<keyword evidence="3" id="KW-0812">Transmembrane</keyword>
<gene>
    <name evidence="4" type="ORF">LCOR_02284.1</name>
</gene>
<evidence type="ECO:0000313" key="4">
    <source>
        <dbReference type="EMBL" id="CDH50573.1"/>
    </source>
</evidence>
<sequence>MPQHITAFYEPAWKPYPYPVPPNAAGPVKHSYAAELEAELAKQSHPSSEFCSCFCCPCCPCMPSWMRCVCCIGFLLLLAISVTAGVLAAMFKMPKVELNRVVDHPAGLERFQQQSTSQMAFEINVGLDIGVVNPNIESAAFEKLKATAYYPTNPRQPVGGGELTDIVIGAQATTNFTFPFQIKYDQSKDQDQRMLLDLSQKCGLTGAPKKDIAINYSLTPTISILGFPFSFTINNAARFPCPIDVSTHSFTILDHFRCSLFYAGGVVAREQWDSTQKILNADNQ</sequence>
<keyword evidence="3" id="KW-1133">Transmembrane helix</keyword>
<dbReference type="GO" id="GO:0016020">
    <property type="term" value="C:membrane"/>
    <property type="evidence" value="ECO:0007669"/>
    <property type="project" value="UniProtKB-SubCell"/>
</dbReference>
<comment type="subcellular location">
    <subcellularLocation>
        <location evidence="1">Membrane</location>
    </subcellularLocation>
</comment>
<keyword evidence="2 3" id="KW-0472">Membrane</keyword>